<keyword evidence="2" id="KW-1185">Reference proteome</keyword>
<dbReference type="RefSeq" id="WP_015556729.1">
    <property type="nucleotide sequence ID" value="NC_021038.1"/>
</dbReference>
<organism evidence="1 2">
    <name type="scientific">Fretibacterium fastidiosum</name>
    <dbReference type="NCBI Taxonomy" id="651822"/>
    <lineage>
        <taxon>Bacteria</taxon>
        <taxon>Thermotogati</taxon>
        <taxon>Synergistota</taxon>
        <taxon>Synergistia</taxon>
        <taxon>Synergistales</taxon>
        <taxon>Aminobacteriaceae</taxon>
        <taxon>Fretibacterium</taxon>
    </lineage>
</organism>
<name>A0AB94IXR3_9BACT</name>
<proteinExistence type="predicted"/>
<sequence length="131" mass="14133">MPEIEIDVAYLRRLGNLPGPVQLGNSVLEPHVESAVSEVLAILGARVPQGAVEEGRVRLAMGCFAMANALPVLNTFYLSQAEKVPRQVALTDYVFHDAGELLKLAAYWKNRGYEALRDVGRTGGTVGVSVI</sequence>
<protein>
    <submittedName>
        <fullName evidence="1">Uncharacterized protein</fullName>
    </submittedName>
</protein>
<reference evidence="2" key="1">
    <citation type="submission" date="2010-03" db="EMBL/GenBank/DDBJ databases">
        <title>The genome sequence of Synergistetes sp. SGP1.</title>
        <authorList>
            <consortium name="metaHIT consortium -- http://www.metahit.eu/"/>
            <person name="Pajon A."/>
            <person name="Turner K."/>
            <person name="Parkhill J."/>
            <person name="Wade W."/>
            <person name="Vartoukian S."/>
        </authorList>
    </citation>
    <scope>NUCLEOTIDE SEQUENCE [LARGE SCALE GENOMIC DNA]</scope>
    <source>
        <strain evidence="2">SGP1</strain>
    </source>
</reference>
<dbReference type="Proteomes" id="UP000008957">
    <property type="component" value="Chromosome"/>
</dbReference>
<gene>
    <name evidence="1" type="ORF">SY1_15960</name>
</gene>
<accession>A0AB94IXR3</accession>
<dbReference type="EMBL" id="FP929056">
    <property type="protein sequence ID" value="CBL28582.1"/>
    <property type="molecule type" value="Genomic_DNA"/>
</dbReference>
<evidence type="ECO:0000313" key="2">
    <source>
        <dbReference type="Proteomes" id="UP000008957"/>
    </source>
</evidence>
<dbReference type="AlphaFoldDB" id="A0AB94IXR3"/>
<dbReference type="KEGG" id="sbr:SY1_15960"/>
<evidence type="ECO:0000313" key="1">
    <source>
        <dbReference type="EMBL" id="CBL28582.1"/>
    </source>
</evidence>
<reference evidence="1 2" key="2">
    <citation type="submission" date="2010-03" db="EMBL/GenBank/DDBJ databases">
        <authorList>
            <person name="Pajon A."/>
        </authorList>
    </citation>
    <scope>NUCLEOTIDE SEQUENCE [LARGE SCALE GENOMIC DNA]</scope>
    <source>
        <strain evidence="1 2">SGP1</strain>
    </source>
</reference>